<accession>A0A4R0XKH2</accession>
<sequence>MSLGCAAASAHADYINDYVQVELGIGAAKYTTTDGRWYQEGIPGGSKLTSKPPAFSAGFTGPLITRGKWGVDWHAEYVNLGRAAADCSCTPNDANYDPSSHSYTRKVDVPQAYFTGEGRSQGVALTLEPYYWVYGVRVGAEVGAYVHRDSWSEHVAGWKAWPTQTAQDISVSDAYWSVAPVAGLSVGNGRLTLSYRHYFMSINSNKREIPPLWNDADALELKIKF</sequence>
<dbReference type="Proteomes" id="UP000294200">
    <property type="component" value="Unassembled WGS sequence"/>
</dbReference>
<proteinExistence type="predicted"/>
<dbReference type="EMBL" id="MWML01000013">
    <property type="protein sequence ID" value="TCG09375.1"/>
    <property type="molecule type" value="Genomic_DNA"/>
</dbReference>
<name>A0A4R0XKH2_9BURK</name>
<protein>
    <submittedName>
        <fullName evidence="1">Uncharacterized protein</fullName>
    </submittedName>
</protein>
<evidence type="ECO:0000313" key="1">
    <source>
        <dbReference type="EMBL" id="TCG09375.1"/>
    </source>
</evidence>
<keyword evidence="2" id="KW-1185">Reference proteome</keyword>
<comment type="caution">
    <text evidence="1">The sequence shown here is derived from an EMBL/GenBank/DDBJ whole genome shotgun (WGS) entry which is preliminary data.</text>
</comment>
<reference evidence="1 2" key="1">
    <citation type="submission" date="2017-02" db="EMBL/GenBank/DDBJ databases">
        <title>Paraburkholderia sophoroidis sp. nov. and Paraburkholderia steynii sp. nov. rhizobial symbionts of the fynbos legume Hypocalyptus sophoroides.</title>
        <authorList>
            <person name="Steenkamp E.T."/>
            <person name="Beukes C.W."/>
            <person name="Van Zyl E."/>
            <person name="Avontuur J."/>
            <person name="Chan W.Y."/>
            <person name="Hassen A."/>
            <person name="Palmer M."/>
            <person name="Mthombeni L."/>
            <person name="Phalane F."/>
            <person name="Sereme K."/>
            <person name="Venter S.N."/>
        </authorList>
    </citation>
    <scope>NUCLEOTIDE SEQUENCE [LARGE SCALE GENOMIC DNA]</scope>
    <source>
        <strain evidence="1 2">HC1.1ba</strain>
    </source>
</reference>
<organism evidence="1 2">
    <name type="scientific">Paraburkholderia steynii</name>
    <dbReference type="NCBI Taxonomy" id="1245441"/>
    <lineage>
        <taxon>Bacteria</taxon>
        <taxon>Pseudomonadati</taxon>
        <taxon>Pseudomonadota</taxon>
        <taxon>Betaproteobacteria</taxon>
        <taxon>Burkholderiales</taxon>
        <taxon>Burkholderiaceae</taxon>
        <taxon>Paraburkholderia</taxon>
    </lineage>
</organism>
<dbReference type="AlphaFoldDB" id="A0A4R0XKH2"/>
<evidence type="ECO:0000313" key="2">
    <source>
        <dbReference type="Proteomes" id="UP000294200"/>
    </source>
</evidence>
<gene>
    <name evidence="1" type="ORF">BZM27_06130</name>
</gene>